<name>A0ABW7JQT4_9NOCA</name>
<evidence type="ECO:0000313" key="4">
    <source>
        <dbReference type="Proteomes" id="UP001609175"/>
    </source>
</evidence>
<dbReference type="RefSeq" id="WP_395116040.1">
    <property type="nucleotide sequence ID" value="NZ_JBIMSO010000060.1"/>
</dbReference>
<accession>A0ABW7JQT4</accession>
<dbReference type="PANTHER" id="PTHR43032:SF4">
    <property type="entry name" value="OXIDOREDUCTASE MOLYBDOPTERIN-BINDING DOMAIN-CONTAINING PROTEIN"/>
    <property type="match status" value="1"/>
</dbReference>
<sequence length="254" mass="27550">MKFGAAQSGAAKSDTATPAQTDRGSPVGRRVVLGLLAAGVAGVLGGNEIQNGLARVLGPLGNHDPTGLVGLIPVGNTFRFYSVTRGAPRRDATNYRLTLGGLVDKPRSFTLDDLRSMPQTTLVRDFQCVTGWRVPEVRWSGVRLADILDAVAPRTTATAVRFTSFDGTYTESLTLEQARRDDVLVALEMIDGPVTHDHGGPVRLYVAPMYGYKSLKWLDGIELTSEVVPGYWEERGYWIDAWVGESNGRDDDPT</sequence>
<protein>
    <submittedName>
        <fullName evidence="3">Molybdopterin-dependent oxidoreductase</fullName>
    </submittedName>
</protein>
<comment type="caution">
    <text evidence="3">The sequence shown here is derived from an EMBL/GenBank/DDBJ whole genome shotgun (WGS) entry which is preliminary data.</text>
</comment>
<proteinExistence type="predicted"/>
<feature type="compositionally biased region" description="Polar residues" evidence="1">
    <location>
        <begin position="14"/>
        <end position="23"/>
    </location>
</feature>
<reference evidence="3 4" key="1">
    <citation type="submission" date="2024-10" db="EMBL/GenBank/DDBJ databases">
        <authorList>
            <person name="Riesco R."/>
        </authorList>
    </citation>
    <scope>NUCLEOTIDE SEQUENCE [LARGE SCALE GENOMIC DNA]</scope>
    <source>
        <strain evidence="3 4">NCIMB 15449</strain>
    </source>
</reference>
<gene>
    <name evidence="3" type="ORF">ACHIPZ_19490</name>
</gene>
<dbReference type="PANTHER" id="PTHR43032">
    <property type="entry name" value="PROTEIN-METHIONINE-SULFOXIDE REDUCTASE"/>
    <property type="match status" value="1"/>
</dbReference>
<dbReference type="InterPro" id="IPR000572">
    <property type="entry name" value="OxRdtase_Mopterin-bd_dom"/>
</dbReference>
<dbReference type="EMBL" id="JBIMSO010000060">
    <property type="protein sequence ID" value="MFH5210372.1"/>
    <property type="molecule type" value="Genomic_DNA"/>
</dbReference>
<evidence type="ECO:0000259" key="2">
    <source>
        <dbReference type="Pfam" id="PF00174"/>
    </source>
</evidence>
<dbReference type="SUPFAM" id="SSF56524">
    <property type="entry name" value="Oxidoreductase molybdopterin-binding domain"/>
    <property type="match status" value="1"/>
</dbReference>
<dbReference type="Proteomes" id="UP001609175">
    <property type="component" value="Unassembled WGS sequence"/>
</dbReference>
<feature type="region of interest" description="Disordered" evidence="1">
    <location>
        <begin position="1"/>
        <end position="25"/>
    </location>
</feature>
<dbReference type="Gene3D" id="3.90.420.10">
    <property type="entry name" value="Oxidoreductase, molybdopterin-binding domain"/>
    <property type="match status" value="1"/>
</dbReference>
<feature type="domain" description="Oxidoreductase molybdopterin-binding" evidence="2">
    <location>
        <begin position="87"/>
        <end position="232"/>
    </location>
</feature>
<evidence type="ECO:0000313" key="3">
    <source>
        <dbReference type="EMBL" id="MFH5210372.1"/>
    </source>
</evidence>
<organism evidence="3 4">
    <name type="scientific">Antrihabitans spumae</name>
    <dbReference type="NCBI Taxonomy" id="3373370"/>
    <lineage>
        <taxon>Bacteria</taxon>
        <taxon>Bacillati</taxon>
        <taxon>Actinomycetota</taxon>
        <taxon>Actinomycetes</taxon>
        <taxon>Mycobacteriales</taxon>
        <taxon>Nocardiaceae</taxon>
        <taxon>Antrihabitans</taxon>
    </lineage>
</organism>
<dbReference type="Pfam" id="PF00174">
    <property type="entry name" value="Oxidored_molyb"/>
    <property type="match status" value="1"/>
</dbReference>
<dbReference type="InterPro" id="IPR036374">
    <property type="entry name" value="OxRdtase_Mopterin-bd_sf"/>
</dbReference>
<evidence type="ECO:0000256" key="1">
    <source>
        <dbReference type="SAM" id="MobiDB-lite"/>
    </source>
</evidence>